<proteinExistence type="predicted"/>
<gene>
    <name evidence="2" type="primary">mshC</name>
    <name evidence="2" type="ordered locus">Pcar_0392</name>
</gene>
<dbReference type="InterPro" id="IPR012902">
    <property type="entry name" value="N_methyl_site"/>
</dbReference>
<accession>Q3A7J2</accession>
<dbReference type="RefSeq" id="WP_011340074.1">
    <property type="nucleotide sequence ID" value="NC_007498.2"/>
</dbReference>
<dbReference type="KEGG" id="pca:Pcar_0392"/>
<dbReference type="SUPFAM" id="SSF54523">
    <property type="entry name" value="Pili subunits"/>
    <property type="match status" value="1"/>
</dbReference>
<name>Q3A7J2_SYNC1</name>
<dbReference type="Pfam" id="PF07963">
    <property type="entry name" value="N_methyl"/>
    <property type="match status" value="1"/>
</dbReference>
<reference evidence="2 3" key="2">
    <citation type="journal article" date="2012" name="BMC Genomics">
        <title>The genome of Pelobacter carbinolicus reveals surprising metabolic capabilities and physiological features.</title>
        <authorList>
            <person name="Aklujkar M."/>
            <person name="Haveman S.A."/>
            <person name="Didonato R.Jr."/>
            <person name="Chertkov O."/>
            <person name="Han C.S."/>
            <person name="Land M.L."/>
            <person name="Brown P."/>
            <person name="Lovley D.R."/>
        </authorList>
    </citation>
    <scope>NUCLEOTIDE SEQUENCE [LARGE SCALE GENOMIC DNA]</scope>
    <source>
        <strain evidence="3">DSM 2380 / NBRC 103641 / GraBd1</strain>
    </source>
</reference>
<dbReference type="AlphaFoldDB" id="Q3A7J2"/>
<protein>
    <submittedName>
        <fullName evidence="2">Type IV pilus minor pilin MshC, putative</fullName>
    </submittedName>
</protein>
<evidence type="ECO:0000313" key="3">
    <source>
        <dbReference type="Proteomes" id="UP000002534"/>
    </source>
</evidence>
<reference evidence="3" key="1">
    <citation type="submission" date="2005-10" db="EMBL/GenBank/DDBJ databases">
        <title>Complete sequence of Pelobacter carbinolicus DSM 2380.</title>
        <authorList>
            <person name="Copeland A."/>
            <person name="Lucas S."/>
            <person name="Lapidus A."/>
            <person name="Barry K."/>
            <person name="Detter J.C."/>
            <person name="Glavina T."/>
            <person name="Hammon N."/>
            <person name="Israni S."/>
            <person name="Pitluck S."/>
            <person name="Chertkov O."/>
            <person name="Schmutz J."/>
            <person name="Larimer F."/>
            <person name="Land M."/>
            <person name="Kyrpides N."/>
            <person name="Ivanova N."/>
            <person name="Richardson P."/>
        </authorList>
    </citation>
    <scope>NUCLEOTIDE SEQUENCE [LARGE SCALE GENOMIC DNA]</scope>
    <source>
        <strain evidence="3">DSM 2380 / NBRC 103641 / GraBd1</strain>
    </source>
</reference>
<dbReference type="Gene3D" id="3.30.700.10">
    <property type="entry name" value="Glycoprotein, Type 4 Pilin"/>
    <property type="match status" value="1"/>
</dbReference>
<dbReference type="InterPro" id="IPR045584">
    <property type="entry name" value="Pilin-like"/>
</dbReference>
<keyword evidence="1" id="KW-0472">Membrane</keyword>
<keyword evidence="1" id="KW-0812">Transmembrane</keyword>
<feature type="transmembrane region" description="Helical" evidence="1">
    <location>
        <begin position="12"/>
        <end position="31"/>
    </location>
</feature>
<dbReference type="Proteomes" id="UP000002534">
    <property type="component" value="Chromosome"/>
</dbReference>
<dbReference type="STRING" id="338963.Pcar_0392"/>
<dbReference type="eggNOG" id="COG4970">
    <property type="taxonomic scope" value="Bacteria"/>
</dbReference>
<dbReference type="PROSITE" id="PS00409">
    <property type="entry name" value="PROKAR_NTER_METHYL"/>
    <property type="match status" value="1"/>
</dbReference>
<evidence type="ECO:0000313" key="2">
    <source>
        <dbReference type="EMBL" id="ABA87652.1"/>
    </source>
</evidence>
<dbReference type="NCBIfam" id="TIGR02532">
    <property type="entry name" value="IV_pilin_GFxxxE"/>
    <property type="match status" value="1"/>
</dbReference>
<dbReference type="EMBL" id="CP000142">
    <property type="protein sequence ID" value="ABA87652.1"/>
    <property type="molecule type" value="Genomic_DNA"/>
</dbReference>
<organism evidence="2 3">
    <name type="scientific">Syntrophotalea carbinolica (strain DSM 2380 / NBRC 103641 / GraBd1)</name>
    <name type="common">Pelobacter carbinolicus</name>
    <dbReference type="NCBI Taxonomy" id="338963"/>
    <lineage>
        <taxon>Bacteria</taxon>
        <taxon>Pseudomonadati</taxon>
        <taxon>Thermodesulfobacteriota</taxon>
        <taxon>Desulfuromonadia</taxon>
        <taxon>Desulfuromonadales</taxon>
        <taxon>Syntrophotaleaceae</taxon>
        <taxon>Syntrophotalea</taxon>
    </lineage>
</organism>
<sequence length="150" mass="15361">MLPQKGFTLIELVVTVVLIGILAAVALPRFFDVTAITSRGFYDEMVQAARYGQKLAVASGCDVEFSISGGSFALHQRAISCISGAFTRDVPRPAGSGSFSSSAPSGVSLSASSSSVVFDSLGRATPGGVTVSVDGRSFTIIGESGYVDGL</sequence>
<evidence type="ECO:0000256" key="1">
    <source>
        <dbReference type="SAM" id="Phobius"/>
    </source>
</evidence>
<keyword evidence="1" id="KW-1133">Transmembrane helix</keyword>
<dbReference type="HOGENOM" id="CLU_137843_0_0_7"/>
<keyword evidence="3" id="KW-1185">Reference proteome</keyword>